<evidence type="ECO:0000256" key="4">
    <source>
        <dbReference type="ARBA" id="ARBA00011037"/>
    </source>
</evidence>
<comment type="pathway">
    <text evidence="3 9">Metabolic intermediate biosynthesis; chorismate biosynthesis; chorismate from D-erythrose 4-phosphate and phosphoenolpyruvate: step 3/7.</text>
</comment>
<evidence type="ECO:0000256" key="1">
    <source>
        <dbReference type="ARBA" id="ARBA00001864"/>
    </source>
</evidence>
<dbReference type="NCBIfam" id="NF003806">
    <property type="entry name" value="PRK05395.1-3"/>
    <property type="match status" value="1"/>
</dbReference>
<dbReference type="UniPathway" id="UPA00053">
    <property type="reaction ID" value="UER00086"/>
</dbReference>
<feature type="binding site" evidence="9">
    <location>
        <position position="124"/>
    </location>
    <ligand>
        <name>substrate</name>
    </ligand>
</feature>
<dbReference type="InterPro" id="IPR018509">
    <property type="entry name" value="DHquinase_II_CS"/>
</dbReference>
<dbReference type="GO" id="GO:0008652">
    <property type="term" value="P:amino acid biosynthetic process"/>
    <property type="evidence" value="ECO:0007669"/>
    <property type="project" value="UniProtKB-KW"/>
</dbReference>
<accession>A0A1M7Z937</accession>
<dbReference type="SUPFAM" id="SSF52304">
    <property type="entry name" value="Type II 3-dehydroquinate dehydratase"/>
    <property type="match status" value="1"/>
</dbReference>
<comment type="function">
    <text evidence="2 9">Catalyzes a trans-dehydration via an enolate intermediate.</text>
</comment>
<comment type="catalytic activity">
    <reaction evidence="1 9">
        <text>3-dehydroquinate = 3-dehydroshikimate + H2O</text>
        <dbReference type="Rhea" id="RHEA:21096"/>
        <dbReference type="ChEBI" id="CHEBI:15377"/>
        <dbReference type="ChEBI" id="CHEBI:16630"/>
        <dbReference type="ChEBI" id="CHEBI:32364"/>
        <dbReference type="EC" id="4.2.1.10"/>
    </reaction>
</comment>
<feature type="compositionally biased region" description="Polar residues" evidence="10">
    <location>
        <begin position="20"/>
        <end position="29"/>
    </location>
</feature>
<sequence length="192" mass="20205">MARRIVRGASTDKHAAASPGTVSRPSSTLWPAAQTGPAFLVIRLMVPILVLNGPNLNRLGKREPGIYGATTLAEIEERCKAAGTRLGLSVDFRQSNHEGVLVDWIHEAADSAKGIALNAGAYTHTSVALHDAIRAVGLPTVELHLSNVHARESFRHHSYIAPAATGVIAGFGPNSYILALEALAAILIPDAA</sequence>
<evidence type="ECO:0000256" key="3">
    <source>
        <dbReference type="ARBA" id="ARBA00004902"/>
    </source>
</evidence>
<dbReference type="GO" id="GO:0003855">
    <property type="term" value="F:3-dehydroquinate dehydratase activity"/>
    <property type="evidence" value="ECO:0007669"/>
    <property type="project" value="UniProtKB-UniRule"/>
</dbReference>
<organism evidence="11 12">
    <name type="scientific">Pseudoxanthobacter soli DSM 19599</name>
    <dbReference type="NCBI Taxonomy" id="1123029"/>
    <lineage>
        <taxon>Bacteria</taxon>
        <taxon>Pseudomonadati</taxon>
        <taxon>Pseudomonadota</taxon>
        <taxon>Alphaproteobacteria</taxon>
        <taxon>Hyphomicrobiales</taxon>
        <taxon>Segnochrobactraceae</taxon>
        <taxon>Pseudoxanthobacter</taxon>
    </lineage>
</organism>
<feature type="binding site" evidence="9">
    <location>
        <position position="155"/>
    </location>
    <ligand>
        <name>substrate</name>
    </ligand>
</feature>
<protein>
    <recommendedName>
        <fullName evidence="6 9">3-dehydroquinate dehydratase</fullName>
        <shortName evidence="9">3-dehydroquinase</shortName>
        <ecNumber evidence="6 9">4.2.1.10</ecNumber>
    </recommendedName>
    <alternativeName>
        <fullName evidence="9">Type II DHQase</fullName>
    </alternativeName>
</protein>
<evidence type="ECO:0000256" key="2">
    <source>
        <dbReference type="ARBA" id="ARBA00003924"/>
    </source>
</evidence>
<dbReference type="PROSITE" id="PS01029">
    <property type="entry name" value="DEHYDROQUINASE_II"/>
    <property type="match status" value="1"/>
</dbReference>
<dbReference type="GO" id="GO:0009423">
    <property type="term" value="P:chorismate biosynthetic process"/>
    <property type="evidence" value="ECO:0007669"/>
    <property type="project" value="UniProtKB-UniRule"/>
</dbReference>
<evidence type="ECO:0000256" key="5">
    <source>
        <dbReference type="ARBA" id="ARBA00011193"/>
    </source>
</evidence>
<dbReference type="InterPro" id="IPR001874">
    <property type="entry name" value="DHquinase_II"/>
</dbReference>
<feature type="region of interest" description="Disordered" evidence="10">
    <location>
        <begin position="1"/>
        <end position="29"/>
    </location>
</feature>
<feature type="binding site" evidence="9">
    <location>
        <position position="118"/>
    </location>
    <ligand>
        <name>substrate</name>
    </ligand>
</feature>
<feature type="active site" description="Proton acceptor" evidence="9">
    <location>
        <position position="67"/>
    </location>
</feature>
<evidence type="ECO:0000313" key="12">
    <source>
        <dbReference type="Proteomes" id="UP000186406"/>
    </source>
</evidence>
<dbReference type="NCBIfam" id="NF003805">
    <property type="entry name" value="PRK05395.1-2"/>
    <property type="match status" value="1"/>
</dbReference>
<dbReference type="CDD" id="cd00466">
    <property type="entry name" value="DHQase_II"/>
    <property type="match status" value="1"/>
</dbReference>
<dbReference type="GO" id="GO:0019631">
    <property type="term" value="P:quinate catabolic process"/>
    <property type="evidence" value="ECO:0007669"/>
    <property type="project" value="TreeGrafter"/>
</dbReference>
<dbReference type="PANTHER" id="PTHR21272:SF3">
    <property type="entry name" value="CATABOLIC 3-DEHYDROQUINASE"/>
    <property type="match status" value="1"/>
</dbReference>
<dbReference type="HAMAP" id="MF_00169">
    <property type="entry name" value="AroQ"/>
    <property type="match status" value="1"/>
</dbReference>
<feature type="binding site" evidence="9">
    <location>
        <position position="131"/>
    </location>
    <ligand>
        <name>substrate</name>
    </ligand>
</feature>
<dbReference type="InterPro" id="IPR036441">
    <property type="entry name" value="DHquinase_II_sf"/>
</dbReference>
<name>A0A1M7Z937_9HYPH</name>
<evidence type="ECO:0000256" key="7">
    <source>
        <dbReference type="ARBA" id="ARBA00023141"/>
    </source>
</evidence>
<evidence type="ECO:0000313" key="11">
    <source>
        <dbReference type="EMBL" id="SHO61384.1"/>
    </source>
</evidence>
<feature type="binding site" evidence="9">
    <location>
        <begin position="145"/>
        <end position="146"/>
    </location>
    <ligand>
        <name>substrate</name>
    </ligand>
</feature>
<dbReference type="NCBIfam" id="TIGR01088">
    <property type="entry name" value="aroQ"/>
    <property type="match status" value="1"/>
</dbReference>
<keyword evidence="8 9" id="KW-0456">Lyase</keyword>
<feature type="site" description="Transition state stabilizer" evidence="9">
    <location>
        <position position="62"/>
    </location>
</feature>
<gene>
    <name evidence="9" type="primary">aroQ</name>
    <name evidence="11" type="ORF">SAMN02745172_00749</name>
</gene>
<dbReference type="STRING" id="1123029.SAMN02745172_00749"/>
<dbReference type="GO" id="GO:0009073">
    <property type="term" value="P:aromatic amino acid family biosynthetic process"/>
    <property type="evidence" value="ECO:0007669"/>
    <property type="project" value="UniProtKB-KW"/>
</dbReference>
<evidence type="ECO:0000256" key="6">
    <source>
        <dbReference type="ARBA" id="ARBA00012060"/>
    </source>
</evidence>
<evidence type="ECO:0000256" key="10">
    <source>
        <dbReference type="SAM" id="MobiDB-lite"/>
    </source>
</evidence>
<keyword evidence="7 9" id="KW-0057">Aromatic amino acid biosynthesis</keyword>
<proteinExistence type="inferred from homology"/>
<dbReference type="NCBIfam" id="NF003807">
    <property type="entry name" value="PRK05395.1-4"/>
    <property type="match status" value="1"/>
</dbReference>
<comment type="subunit">
    <text evidence="5 9">Homododecamer.</text>
</comment>
<keyword evidence="9" id="KW-0028">Amino-acid biosynthesis</keyword>
<dbReference type="Gene3D" id="3.40.50.9100">
    <property type="entry name" value="Dehydroquinase, class II"/>
    <property type="match status" value="1"/>
</dbReference>
<dbReference type="PANTHER" id="PTHR21272">
    <property type="entry name" value="CATABOLIC 3-DEHYDROQUINASE"/>
    <property type="match status" value="1"/>
</dbReference>
<dbReference type="EC" id="4.2.1.10" evidence="6 9"/>
<comment type="similarity">
    <text evidence="4 9">Belongs to the type-II 3-dehydroquinase family.</text>
</comment>
<evidence type="ECO:0000256" key="9">
    <source>
        <dbReference type="HAMAP-Rule" id="MF_00169"/>
    </source>
</evidence>
<reference evidence="11 12" key="1">
    <citation type="submission" date="2016-12" db="EMBL/GenBank/DDBJ databases">
        <authorList>
            <person name="Song W.-J."/>
            <person name="Kurnit D.M."/>
        </authorList>
    </citation>
    <scope>NUCLEOTIDE SEQUENCE [LARGE SCALE GENOMIC DNA]</scope>
    <source>
        <strain evidence="11 12">DSM 19599</strain>
    </source>
</reference>
<evidence type="ECO:0000256" key="8">
    <source>
        <dbReference type="ARBA" id="ARBA00023239"/>
    </source>
</evidence>
<dbReference type="Pfam" id="PF01220">
    <property type="entry name" value="DHquinase_II"/>
    <property type="match status" value="1"/>
</dbReference>
<keyword evidence="12" id="KW-1185">Reference proteome</keyword>
<feature type="active site" description="Proton donor" evidence="9">
    <location>
        <position position="144"/>
    </location>
</feature>
<dbReference type="Proteomes" id="UP000186406">
    <property type="component" value="Unassembled WGS sequence"/>
</dbReference>
<dbReference type="AlphaFoldDB" id="A0A1M7Z937"/>
<dbReference type="EMBL" id="FRXO01000001">
    <property type="protein sequence ID" value="SHO61384.1"/>
    <property type="molecule type" value="Genomic_DNA"/>
</dbReference>